<dbReference type="OrthoDB" id="5835829at2759"/>
<keyword evidence="2" id="KW-1185">Reference proteome</keyword>
<gene>
    <name evidence="1" type="ORF">OIU79_028962</name>
</gene>
<organism evidence="1 2">
    <name type="scientific">Salix purpurea</name>
    <name type="common">Purple osier willow</name>
    <dbReference type="NCBI Taxonomy" id="77065"/>
    <lineage>
        <taxon>Eukaryota</taxon>
        <taxon>Viridiplantae</taxon>
        <taxon>Streptophyta</taxon>
        <taxon>Embryophyta</taxon>
        <taxon>Tracheophyta</taxon>
        <taxon>Spermatophyta</taxon>
        <taxon>Magnoliopsida</taxon>
        <taxon>eudicotyledons</taxon>
        <taxon>Gunneridae</taxon>
        <taxon>Pentapetalae</taxon>
        <taxon>rosids</taxon>
        <taxon>fabids</taxon>
        <taxon>Malpighiales</taxon>
        <taxon>Salicaceae</taxon>
        <taxon>Saliceae</taxon>
        <taxon>Salix</taxon>
    </lineage>
</organism>
<protein>
    <submittedName>
        <fullName evidence="1">UDP-GLYCOSYLTRANSFERASE 71B2</fullName>
    </submittedName>
</protein>
<comment type="caution">
    <text evidence="1">The sequence shown here is derived from an EMBL/GenBank/DDBJ whole genome shotgun (WGS) entry which is preliminary data.</text>
</comment>
<evidence type="ECO:0000313" key="1">
    <source>
        <dbReference type="EMBL" id="KAJ6756683.1"/>
    </source>
</evidence>
<accession>A0A9Q0VZS2</accession>
<sequence>MGFGVEIKMDYRKEVNSDGNDDIVSAGEIERGVRCLMELDNEKRERLKEMSGKSRKAVESGGTSSTWLGRFIQDVVDHQP</sequence>
<dbReference type="SUPFAM" id="SSF53756">
    <property type="entry name" value="UDP-Glycosyltransferase/glycogen phosphorylase"/>
    <property type="match status" value="1"/>
</dbReference>
<reference evidence="1" key="1">
    <citation type="submission" date="2022-11" db="EMBL/GenBank/DDBJ databases">
        <authorList>
            <person name="Hyden B.L."/>
            <person name="Feng K."/>
            <person name="Yates T."/>
            <person name="Jawdy S."/>
            <person name="Smart L.B."/>
            <person name="Muchero W."/>
        </authorList>
    </citation>
    <scope>NUCLEOTIDE SEQUENCE</scope>
    <source>
        <tissue evidence="1">Shoot tip</tissue>
    </source>
</reference>
<dbReference type="Proteomes" id="UP001151532">
    <property type="component" value="Chromosome 16"/>
</dbReference>
<dbReference type="Gene3D" id="3.40.50.2000">
    <property type="entry name" value="Glycogen Phosphorylase B"/>
    <property type="match status" value="2"/>
</dbReference>
<dbReference type="EMBL" id="JAPFFK010000007">
    <property type="protein sequence ID" value="KAJ6756683.1"/>
    <property type="molecule type" value="Genomic_DNA"/>
</dbReference>
<name>A0A9Q0VZS2_SALPP</name>
<reference evidence="1" key="2">
    <citation type="journal article" date="2023" name="Int. J. Mol. Sci.">
        <title>De Novo Assembly and Annotation of 11 Diverse Shrub Willow (Salix) Genomes Reveals Novel Gene Organization in Sex-Linked Regions.</title>
        <authorList>
            <person name="Hyden B."/>
            <person name="Feng K."/>
            <person name="Yates T.B."/>
            <person name="Jawdy S."/>
            <person name="Cereghino C."/>
            <person name="Smart L.B."/>
            <person name="Muchero W."/>
        </authorList>
    </citation>
    <scope>NUCLEOTIDE SEQUENCE</scope>
    <source>
        <tissue evidence="1">Shoot tip</tissue>
    </source>
</reference>
<dbReference type="AlphaFoldDB" id="A0A9Q0VZS2"/>
<evidence type="ECO:0000313" key="2">
    <source>
        <dbReference type="Proteomes" id="UP001151532"/>
    </source>
</evidence>
<proteinExistence type="predicted"/>